<keyword evidence="6 9" id="KW-0804">Transcription</keyword>
<comment type="caution">
    <text evidence="12">The sequence shown here is derived from an EMBL/GenBank/DDBJ whole genome shotgun (WGS) entry which is preliminary data.</text>
</comment>
<dbReference type="InterPro" id="IPR045174">
    <property type="entry name" value="Dof"/>
</dbReference>
<evidence type="ECO:0000256" key="10">
    <source>
        <dbReference type="SAM" id="MobiDB-lite"/>
    </source>
</evidence>
<evidence type="ECO:0000256" key="9">
    <source>
        <dbReference type="RuleBase" id="RU369094"/>
    </source>
</evidence>
<feature type="domain" description="Dof-type" evidence="11">
    <location>
        <begin position="20"/>
        <end position="74"/>
    </location>
</feature>
<evidence type="ECO:0000313" key="13">
    <source>
        <dbReference type="Proteomes" id="UP000734854"/>
    </source>
</evidence>
<dbReference type="GO" id="GO:0003677">
    <property type="term" value="F:DNA binding"/>
    <property type="evidence" value="ECO:0007669"/>
    <property type="project" value="UniProtKB-UniRule"/>
</dbReference>
<keyword evidence="2 8" id="KW-0863">Zinc-finger</keyword>
<keyword evidence="5 8" id="KW-0238">DNA-binding</keyword>
<keyword evidence="1 9" id="KW-0479">Metal-binding</keyword>
<keyword evidence="3 9" id="KW-0862">Zinc</keyword>
<evidence type="ECO:0000256" key="2">
    <source>
        <dbReference type="ARBA" id="ARBA00022771"/>
    </source>
</evidence>
<name>A0A8J5EPN0_ZINOF</name>
<evidence type="ECO:0000256" key="8">
    <source>
        <dbReference type="PROSITE-ProRule" id="PRU00071"/>
    </source>
</evidence>
<dbReference type="PANTHER" id="PTHR31992:SF339">
    <property type="entry name" value="DOF ZINC FINGER PROTEIN"/>
    <property type="match status" value="1"/>
</dbReference>
<evidence type="ECO:0000256" key="4">
    <source>
        <dbReference type="ARBA" id="ARBA00023015"/>
    </source>
</evidence>
<protein>
    <recommendedName>
        <fullName evidence="9">Dof zinc finger protein</fullName>
    </recommendedName>
</protein>
<organism evidence="12 13">
    <name type="scientific">Zingiber officinale</name>
    <name type="common">Ginger</name>
    <name type="synonym">Amomum zingiber</name>
    <dbReference type="NCBI Taxonomy" id="94328"/>
    <lineage>
        <taxon>Eukaryota</taxon>
        <taxon>Viridiplantae</taxon>
        <taxon>Streptophyta</taxon>
        <taxon>Embryophyta</taxon>
        <taxon>Tracheophyta</taxon>
        <taxon>Spermatophyta</taxon>
        <taxon>Magnoliopsida</taxon>
        <taxon>Liliopsida</taxon>
        <taxon>Zingiberales</taxon>
        <taxon>Zingiberaceae</taxon>
        <taxon>Zingiber</taxon>
    </lineage>
</organism>
<sequence>MTDELSNAAGGGAVPPEQGLKCPRCDSPNTKFCYYNNYSLSQPRHYCKTCRRYWTKGGALRNVPVGGGCRKNKRSSRSSASAALVSQRHYPGGASGGLDFIASLPFSPPGAAPALGFSNFPTSSSVCVYGDEGGFSSSTSSRFVGAAGHGIASSSIASSIESLSSINQDLHWRLQRQRLAVFFKDATSSSALSTPAPLGAMSSLDDEVLELGNSSTAAKVCGSSGTAAWLVEPSNYAMAMPATTAAATSAHDGDGSNGGIWGGSPWPAWSVDMPQFGTLP</sequence>
<gene>
    <name evidence="12" type="ORF">ZIOFF_069096</name>
</gene>
<dbReference type="Pfam" id="PF02701">
    <property type="entry name" value="Zn_ribbon_Dof"/>
    <property type="match status" value="1"/>
</dbReference>
<evidence type="ECO:0000256" key="1">
    <source>
        <dbReference type="ARBA" id="ARBA00022723"/>
    </source>
</evidence>
<dbReference type="GO" id="GO:0003700">
    <property type="term" value="F:DNA-binding transcription factor activity"/>
    <property type="evidence" value="ECO:0007669"/>
    <property type="project" value="UniProtKB-UniRule"/>
</dbReference>
<evidence type="ECO:0000256" key="7">
    <source>
        <dbReference type="ARBA" id="ARBA00023242"/>
    </source>
</evidence>
<dbReference type="AlphaFoldDB" id="A0A8J5EPN0"/>
<dbReference type="GO" id="GO:0005634">
    <property type="term" value="C:nucleus"/>
    <property type="evidence" value="ECO:0007669"/>
    <property type="project" value="UniProtKB-SubCell"/>
</dbReference>
<comment type="subcellular location">
    <subcellularLocation>
        <location evidence="8 9">Nucleus</location>
    </subcellularLocation>
</comment>
<keyword evidence="4 9" id="KW-0805">Transcription regulation</keyword>
<evidence type="ECO:0000313" key="12">
    <source>
        <dbReference type="EMBL" id="KAG6471650.1"/>
    </source>
</evidence>
<dbReference type="PROSITE" id="PS01361">
    <property type="entry name" value="ZF_DOF_1"/>
    <property type="match status" value="1"/>
</dbReference>
<feature type="region of interest" description="Disordered" evidence="10">
    <location>
        <begin position="247"/>
        <end position="266"/>
    </location>
</feature>
<keyword evidence="7 8" id="KW-0539">Nucleus</keyword>
<evidence type="ECO:0000256" key="6">
    <source>
        <dbReference type="ARBA" id="ARBA00023163"/>
    </source>
</evidence>
<dbReference type="OrthoDB" id="1927254at2759"/>
<dbReference type="GO" id="GO:0008270">
    <property type="term" value="F:zinc ion binding"/>
    <property type="evidence" value="ECO:0007669"/>
    <property type="project" value="UniProtKB-KW"/>
</dbReference>
<proteinExistence type="predicted"/>
<dbReference type="InterPro" id="IPR003851">
    <property type="entry name" value="Znf_Dof"/>
</dbReference>
<dbReference type="PROSITE" id="PS50884">
    <property type="entry name" value="ZF_DOF_2"/>
    <property type="match status" value="1"/>
</dbReference>
<keyword evidence="13" id="KW-1185">Reference proteome</keyword>
<comment type="function">
    <text evidence="9">Transcription factor that binds specifically to a 5'-AA[AG]G-3' consensus core sequence.</text>
</comment>
<accession>A0A8J5EPN0</accession>
<reference evidence="12 13" key="1">
    <citation type="submission" date="2020-08" db="EMBL/GenBank/DDBJ databases">
        <title>Plant Genome Project.</title>
        <authorList>
            <person name="Zhang R.-G."/>
        </authorList>
    </citation>
    <scope>NUCLEOTIDE SEQUENCE [LARGE SCALE GENOMIC DNA]</scope>
    <source>
        <tissue evidence="12">Rhizome</tissue>
    </source>
</reference>
<dbReference type="Proteomes" id="UP000734854">
    <property type="component" value="Unassembled WGS sequence"/>
</dbReference>
<evidence type="ECO:0000256" key="5">
    <source>
        <dbReference type="ARBA" id="ARBA00023125"/>
    </source>
</evidence>
<evidence type="ECO:0000259" key="11">
    <source>
        <dbReference type="PROSITE" id="PS50884"/>
    </source>
</evidence>
<dbReference type="EMBL" id="JACMSC010000020">
    <property type="protein sequence ID" value="KAG6471650.1"/>
    <property type="molecule type" value="Genomic_DNA"/>
</dbReference>
<dbReference type="PANTHER" id="PTHR31992">
    <property type="entry name" value="DOF ZINC FINGER PROTEIN DOF1.4-RELATED"/>
    <property type="match status" value="1"/>
</dbReference>
<evidence type="ECO:0000256" key="3">
    <source>
        <dbReference type="ARBA" id="ARBA00022833"/>
    </source>
</evidence>